<evidence type="ECO:0000313" key="4">
    <source>
        <dbReference type="Proteomes" id="UP001235712"/>
    </source>
</evidence>
<proteinExistence type="predicted"/>
<dbReference type="SUPFAM" id="SSF50370">
    <property type="entry name" value="Ricin B-like lectins"/>
    <property type="match status" value="1"/>
</dbReference>
<dbReference type="Pfam" id="PF00652">
    <property type="entry name" value="Ricin_B_lectin"/>
    <property type="match status" value="1"/>
</dbReference>
<keyword evidence="4" id="KW-1185">Reference proteome</keyword>
<gene>
    <name evidence="3" type="ORF">J2S57_003514</name>
</gene>
<name>A0ABT9P6T0_9ACTN</name>
<sequence length="279" mass="29394">MHGVAVITGVIAVVGGIALGGVATVSMVAGSDGTPQQNTALTATELGPVTDPTVTAEATTEPVQTSVAPRPKRTQTQEAEAPVPVRTRTVTEKAEPAPSSAPAKVAKQSTAEKDKAVTAAEAVEKKPDTVVRNVGTIKSLVLDNRCIDLPGAEGVAELTTPVSHYCYPGTTDNQEYETVLQSNGTFLLRNAKSKWCFDVPGREVMGSGTQLTMSACNIGDQDNQMFKKQKQGNGFYLINVKSGLCLDISNAGGNDKIDQVLTLYPCSPNDDHVWTFSKS</sequence>
<dbReference type="InterPro" id="IPR000772">
    <property type="entry name" value="Ricin_B_lectin"/>
</dbReference>
<dbReference type="RefSeq" id="WP_307244234.1">
    <property type="nucleotide sequence ID" value="NZ_JAUSQZ010000001.1"/>
</dbReference>
<feature type="domain" description="Ricin B lectin" evidence="2">
    <location>
        <begin position="134"/>
        <end position="270"/>
    </location>
</feature>
<dbReference type="InterPro" id="IPR035992">
    <property type="entry name" value="Ricin_B-like_lectins"/>
</dbReference>
<dbReference type="EMBL" id="JAUSQZ010000001">
    <property type="protein sequence ID" value="MDP9827765.1"/>
    <property type="molecule type" value="Genomic_DNA"/>
</dbReference>
<evidence type="ECO:0000313" key="3">
    <source>
        <dbReference type="EMBL" id="MDP9827765.1"/>
    </source>
</evidence>
<feature type="compositionally biased region" description="Low complexity" evidence="1">
    <location>
        <begin position="96"/>
        <end position="109"/>
    </location>
</feature>
<organism evidence="3 4">
    <name type="scientific">Kineosporia succinea</name>
    <dbReference type="NCBI Taxonomy" id="84632"/>
    <lineage>
        <taxon>Bacteria</taxon>
        <taxon>Bacillati</taxon>
        <taxon>Actinomycetota</taxon>
        <taxon>Actinomycetes</taxon>
        <taxon>Kineosporiales</taxon>
        <taxon>Kineosporiaceae</taxon>
        <taxon>Kineosporia</taxon>
    </lineage>
</organism>
<comment type="caution">
    <text evidence="3">The sequence shown here is derived from an EMBL/GenBank/DDBJ whole genome shotgun (WGS) entry which is preliminary data.</text>
</comment>
<dbReference type="Gene3D" id="2.80.10.50">
    <property type="match status" value="1"/>
</dbReference>
<feature type="region of interest" description="Disordered" evidence="1">
    <location>
        <begin position="47"/>
        <end position="112"/>
    </location>
</feature>
<accession>A0ABT9P6T0</accession>
<dbReference type="PROSITE" id="PS50231">
    <property type="entry name" value="RICIN_B_LECTIN"/>
    <property type="match status" value="1"/>
</dbReference>
<reference evidence="3 4" key="1">
    <citation type="submission" date="2023-07" db="EMBL/GenBank/DDBJ databases">
        <title>Sequencing the genomes of 1000 actinobacteria strains.</title>
        <authorList>
            <person name="Klenk H.-P."/>
        </authorList>
    </citation>
    <scope>NUCLEOTIDE SEQUENCE [LARGE SCALE GENOMIC DNA]</scope>
    <source>
        <strain evidence="3 4">DSM 44388</strain>
    </source>
</reference>
<evidence type="ECO:0000259" key="2">
    <source>
        <dbReference type="Pfam" id="PF00652"/>
    </source>
</evidence>
<feature type="compositionally biased region" description="Polar residues" evidence="1">
    <location>
        <begin position="52"/>
        <end position="67"/>
    </location>
</feature>
<evidence type="ECO:0000256" key="1">
    <source>
        <dbReference type="SAM" id="MobiDB-lite"/>
    </source>
</evidence>
<dbReference type="CDD" id="cd00161">
    <property type="entry name" value="beta-trefoil_Ricin-like"/>
    <property type="match status" value="1"/>
</dbReference>
<protein>
    <recommendedName>
        <fullName evidence="2">Ricin B lectin domain-containing protein</fullName>
    </recommendedName>
</protein>
<dbReference type="Proteomes" id="UP001235712">
    <property type="component" value="Unassembled WGS sequence"/>
</dbReference>